<feature type="region of interest" description="Disordered" evidence="3">
    <location>
        <begin position="21"/>
        <end position="52"/>
    </location>
</feature>
<dbReference type="CDD" id="cd06343">
    <property type="entry name" value="PBP1_ABC_ligand_binding-like"/>
    <property type="match status" value="1"/>
</dbReference>
<gene>
    <name evidence="6" type="ORF">OG477_42480</name>
</gene>
<dbReference type="PROSITE" id="PS51257">
    <property type="entry name" value="PROKAR_LIPOPROTEIN"/>
    <property type="match status" value="1"/>
</dbReference>
<dbReference type="Gene3D" id="3.40.50.2300">
    <property type="match status" value="2"/>
</dbReference>
<feature type="domain" description="Leucine-binding protein" evidence="5">
    <location>
        <begin position="38"/>
        <end position="390"/>
    </location>
</feature>
<dbReference type="SUPFAM" id="SSF53822">
    <property type="entry name" value="Periplasmic binding protein-like I"/>
    <property type="match status" value="1"/>
</dbReference>
<dbReference type="InterPro" id="IPR028082">
    <property type="entry name" value="Peripla_BP_I"/>
</dbReference>
<evidence type="ECO:0000256" key="3">
    <source>
        <dbReference type="SAM" id="MobiDB-lite"/>
    </source>
</evidence>
<dbReference type="EMBL" id="CP108140">
    <property type="protein sequence ID" value="WTP91525.1"/>
    <property type="molecule type" value="Genomic_DNA"/>
</dbReference>
<dbReference type="PANTHER" id="PTHR47235">
    <property type="entry name" value="BLR6548 PROTEIN"/>
    <property type="match status" value="1"/>
</dbReference>
<reference evidence="6" key="1">
    <citation type="submission" date="2022-10" db="EMBL/GenBank/DDBJ databases">
        <title>The complete genomes of actinobacterial strains from the NBC collection.</title>
        <authorList>
            <person name="Joergensen T.S."/>
            <person name="Alvarez Arevalo M."/>
            <person name="Sterndorff E.B."/>
            <person name="Faurdal D."/>
            <person name="Vuksanovic O."/>
            <person name="Mourched A.-S."/>
            <person name="Charusanti P."/>
            <person name="Shaw S."/>
            <person name="Blin K."/>
            <person name="Weber T."/>
        </authorList>
    </citation>
    <scope>NUCLEOTIDE SEQUENCE</scope>
    <source>
        <strain evidence="6">NBC 00180</strain>
    </source>
</reference>
<keyword evidence="2 4" id="KW-0732">Signal</keyword>
<name>A0AAU1IBG8_9ACTN</name>
<dbReference type="PANTHER" id="PTHR47235:SF1">
    <property type="entry name" value="BLR6548 PROTEIN"/>
    <property type="match status" value="1"/>
</dbReference>
<dbReference type="AlphaFoldDB" id="A0AAU1IBG8"/>
<evidence type="ECO:0000259" key="5">
    <source>
        <dbReference type="Pfam" id="PF13458"/>
    </source>
</evidence>
<feature type="region of interest" description="Disordered" evidence="3">
    <location>
        <begin position="401"/>
        <end position="429"/>
    </location>
</feature>
<evidence type="ECO:0000256" key="4">
    <source>
        <dbReference type="SAM" id="SignalP"/>
    </source>
</evidence>
<evidence type="ECO:0000313" key="6">
    <source>
        <dbReference type="EMBL" id="WTP91525.1"/>
    </source>
</evidence>
<dbReference type="Pfam" id="PF13458">
    <property type="entry name" value="Peripla_BP_6"/>
    <property type="match status" value="1"/>
</dbReference>
<feature type="chain" id="PRO_5043524365" evidence="4">
    <location>
        <begin position="19"/>
        <end position="429"/>
    </location>
</feature>
<comment type="similarity">
    <text evidence="1">Belongs to the leucine-binding protein family.</text>
</comment>
<protein>
    <submittedName>
        <fullName evidence="6">ABC transporter substrate-binding protein</fullName>
    </submittedName>
</protein>
<proteinExistence type="inferred from homology"/>
<accession>A0AAU1IBG8</accession>
<organism evidence="6">
    <name type="scientific">Streptomyces sp. NBC_00180</name>
    <dbReference type="NCBI Taxonomy" id="2903632"/>
    <lineage>
        <taxon>Bacteria</taxon>
        <taxon>Bacillati</taxon>
        <taxon>Actinomycetota</taxon>
        <taxon>Actinomycetes</taxon>
        <taxon>Kitasatosporales</taxon>
        <taxon>Streptomycetaceae</taxon>
        <taxon>Streptomyces</taxon>
    </lineage>
</organism>
<dbReference type="InterPro" id="IPR028081">
    <property type="entry name" value="Leu-bd"/>
</dbReference>
<evidence type="ECO:0000256" key="1">
    <source>
        <dbReference type="ARBA" id="ARBA00010062"/>
    </source>
</evidence>
<feature type="signal peptide" evidence="4">
    <location>
        <begin position="1"/>
        <end position="18"/>
    </location>
</feature>
<evidence type="ECO:0000256" key="2">
    <source>
        <dbReference type="ARBA" id="ARBA00022729"/>
    </source>
</evidence>
<feature type="compositionally biased region" description="Low complexity" evidence="3">
    <location>
        <begin position="22"/>
        <end position="43"/>
    </location>
</feature>
<sequence>MSKRSSVVAMLTACVVMAAGCSSDSSEGGDSTGVTDTSVTIGSHQPLTGPASPGFSDVAPAAKAYFDYVNARGGVHGRKIIYKYRDDAYDPVRTVSVVRQLVEQDKVFAIFNGLGTPTHTKVVDYLNARKVPDLLVTSGCTCWDAPEKYPYTFGFLTDYVREGKILGAYIKKNFPGKRVAYFTQDDQLGQDGIKGLDKEIPAASVVSRQVYQPGNLDITPQVAAIDQAKADVIVAFGIPQYTAQLRKAQLKLGNSAQLVLSTSSGGEPTTLVRLLQDATPDQSATSLIQGIITDAAAPLPNETRNPWIQLFTKVRNEYATSLPLTTAMVAGMTAAYTFVQALQVAGPDLTRQSMVSAMEKGGFTGPSFVPFAFSKTSHAGGTGTRVGSIKGTAIEYQGPPMTTDNGNGPVVPYDASPATPPANGIPTTR</sequence>